<feature type="region of interest" description="Disordered" evidence="1">
    <location>
        <begin position="55"/>
        <end position="77"/>
    </location>
</feature>
<dbReference type="EMBL" id="SOCQ01000013">
    <property type="protein sequence ID" value="TDV42896.1"/>
    <property type="molecule type" value="Genomic_DNA"/>
</dbReference>
<sequence length="77" mass="8670">MTLTRYRYNGPPSGVSLRLDQHAETLDRQLHPGEPVELPADHDYTRVLLALKHLQPLPTHTRTAGKTPKPQPPAKDE</sequence>
<dbReference type="Proteomes" id="UP000295804">
    <property type="component" value="Unassembled WGS sequence"/>
</dbReference>
<organism evidence="2 3">
    <name type="scientific">Pseudomonas helmanticensis</name>
    <dbReference type="NCBI Taxonomy" id="1471381"/>
    <lineage>
        <taxon>Bacteria</taxon>
        <taxon>Pseudomonadati</taxon>
        <taxon>Pseudomonadota</taxon>
        <taxon>Gammaproteobacteria</taxon>
        <taxon>Pseudomonadales</taxon>
        <taxon>Pseudomonadaceae</taxon>
        <taxon>Pseudomonas</taxon>
    </lineage>
</organism>
<reference evidence="2 3" key="1">
    <citation type="submission" date="2019-03" db="EMBL/GenBank/DDBJ databases">
        <title>Genomic analyses of the natural microbiome of Caenorhabditis elegans.</title>
        <authorList>
            <person name="Samuel B."/>
        </authorList>
    </citation>
    <scope>NUCLEOTIDE SEQUENCE [LARGE SCALE GENOMIC DNA]</scope>
    <source>
        <strain evidence="2 3">BIGb0525</strain>
    </source>
</reference>
<accession>A0A4R7V5T0</accession>
<name>A0A4R7V5T0_9PSED</name>
<evidence type="ECO:0000313" key="2">
    <source>
        <dbReference type="EMBL" id="TDV42896.1"/>
    </source>
</evidence>
<comment type="caution">
    <text evidence="2">The sequence shown here is derived from an EMBL/GenBank/DDBJ whole genome shotgun (WGS) entry which is preliminary data.</text>
</comment>
<gene>
    <name evidence="2" type="ORF">EDF87_11322</name>
</gene>
<dbReference type="RefSeq" id="WP_134176955.1">
    <property type="nucleotide sequence ID" value="NZ_SOCQ01000013.1"/>
</dbReference>
<evidence type="ECO:0000313" key="3">
    <source>
        <dbReference type="Proteomes" id="UP000295804"/>
    </source>
</evidence>
<proteinExistence type="predicted"/>
<evidence type="ECO:0000256" key="1">
    <source>
        <dbReference type="SAM" id="MobiDB-lite"/>
    </source>
</evidence>
<dbReference type="AlphaFoldDB" id="A0A4R7V5T0"/>
<protein>
    <submittedName>
        <fullName evidence="2">Uncharacterized protein</fullName>
    </submittedName>
</protein>